<dbReference type="RefSeq" id="WP_065621228.1">
    <property type="nucleotide sequence ID" value="NZ_LYOZ01000052.1"/>
</dbReference>
<dbReference type="Proteomes" id="UP000093336">
    <property type="component" value="Unassembled WGS sequence"/>
</dbReference>
<reference evidence="1 2" key="1">
    <citation type="submission" date="2016-05" db="EMBL/GenBank/DDBJ databases">
        <authorList>
            <person name="Prochazka B."/>
            <person name="Indra A."/>
            <person name="Hasenberger P."/>
            <person name="Blaschitz M."/>
            <person name="Wagner L."/>
            <person name="Wewalka G."/>
            <person name="Sorschag S."/>
            <person name="Schmid D."/>
            <person name="Ruppitsch W."/>
        </authorList>
    </citation>
    <scope>NUCLEOTIDE SEQUENCE [LARGE SCALE GENOMIC DNA]</scope>
    <source>
        <strain evidence="1 2">974010_12</strain>
    </source>
</reference>
<name>A0ABX2XQY3_9GAMM</name>
<gene>
    <name evidence="1" type="ORF">A8135_05115</name>
</gene>
<keyword evidence="2" id="KW-1185">Reference proteome</keyword>
<protein>
    <submittedName>
        <fullName evidence="1">Uncharacterized protein</fullName>
    </submittedName>
</protein>
<proteinExistence type="predicted"/>
<sequence>MILSHKTGFDLNNRTNEVNHQFEPGQEYYRYSGLPLFYLQKVIEKLHEPTLALMLEDGSIEENKLYVSITPPNLRYTIYNLTGIGVSGYHRLKNTKLQFTGAL</sequence>
<evidence type="ECO:0000313" key="1">
    <source>
        <dbReference type="EMBL" id="OCH97015.1"/>
    </source>
</evidence>
<accession>A0ABX2XQY3</accession>
<organism evidence="1 2">
    <name type="scientific">Legionella jamestowniensis</name>
    <dbReference type="NCBI Taxonomy" id="455"/>
    <lineage>
        <taxon>Bacteria</taxon>
        <taxon>Pseudomonadati</taxon>
        <taxon>Pseudomonadota</taxon>
        <taxon>Gammaproteobacteria</taxon>
        <taxon>Legionellales</taxon>
        <taxon>Legionellaceae</taxon>
        <taxon>Legionella</taxon>
    </lineage>
</organism>
<evidence type="ECO:0000313" key="2">
    <source>
        <dbReference type="Proteomes" id="UP000093336"/>
    </source>
</evidence>
<comment type="caution">
    <text evidence="1">The sequence shown here is derived from an EMBL/GenBank/DDBJ whole genome shotgun (WGS) entry which is preliminary data.</text>
</comment>
<dbReference type="EMBL" id="LYOZ01000052">
    <property type="protein sequence ID" value="OCH97015.1"/>
    <property type="molecule type" value="Genomic_DNA"/>
</dbReference>